<protein>
    <submittedName>
        <fullName evidence="4">Uncharacterized protein</fullName>
    </submittedName>
</protein>
<dbReference type="InterPro" id="IPR051217">
    <property type="entry name" value="Insect_Cuticle_Struc_Prot"/>
</dbReference>
<dbReference type="EMBL" id="VTPC01090883">
    <property type="protein sequence ID" value="KAF2880954.1"/>
    <property type="molecule type" value="Genomic_DNA"/>
</dbReference>
<dbReference type="InterPro" id="IPR031311">
    <property type="entry name" value="CHIT_BIND_RR_consensus"/>
</dbReference>
<dbReference type="PANTHER" id="PTHR12236:SF75">
    <property type="entry name" value="CUTICULAR PROTEIN 62BB, ISOFORM A"/>
    <property type="match status" value="1"/>
</dbReference>
<evidence type="ECO:0000313" key="5">
    <source>
        <dbReference type="Proteomes" id="UP000801492"/>
    </source>
</evidence>
<evidence type="ECO:0000256" key="2">
    <source>
        <dbReference type="PROSITE-ProRule" id="PRU00497"/>
    </source>
</evidence>
<dbReference type="GO" id="GO:0005615">
    <property type="term" value="C:extracellular space"/>
    <property type="evidence" value="ECO:0007669"/>
    <property type="project" value="TreeGrafter"/>
</dbReference>
<dbReference type="OrthoDB" id="6382835at2759"/>
<keyword evidence="3" id="KW-0732">Signal</keyword>
<feature type="chain" id="PRO_5035455211" evidence="3">
    <location>
        <begin position="18"/>
        <end position="112"/>
    </location>
</feature>
<keyword evidence="5" id="KW-1185">Reference proteome</keyword>
<comment type="caution">
    <text evidence="4">The sequence shown here is derived from an EMBL/GenBank/DDBJ whole genome shotgun (WGS) entry which is preliminary data.</text>
</comment>
<dbReference type="GO" id="GO:0031012">
    <property type="term" value="C:extracellular matrix"/>
    <property type="evidence" value="ECO:0007669"/>
    <property type="project" value="TreeGrafter"/>
</dbReference>
<name>A0A8K0C7R5_IGNLU</name>
<dbReference type="PANTHER" id="PTHR12236">
    <property type="entry name" value="STRUCTURAL CONTITUENT OF CUTICLE"/>
    <property type="match status" value="1"/>
</dbReference>
<dbReference type="PROSITE" id="PS51155">
    <property type="entry name" value="CHIT_BIND_RR_2"/>
    <property type="match status" value="1"/>
</dbReference>
<proteinExistence type="predicted"/>
<evidence type="ECO:0000313" key="4">
    <source>
        <dbReference type="EMBL" id="KAF2880954.1"/>
    </source>
</evidence>
<evidence type="ECO:0000256" key="3">
    <source>
        <dbReference type="SAM" id="SignalP"/>
    </source>
</evidence>
<dbReference type="PROSITE" id="PS00233">
    <property type="entry name" value="CHIT_BIND_RR_1"/>
    <property type="match status" value="1"/>
</dbReference>
<sequence length="112" mass="12064">MQRYLVCIAAIVAAVNALGGGGDYGHLGGYQGGYEVDLSHYGGNELGGGGGGYDGHKEEYIDYHSQWETRDGDKVRGQYTLLEPDGSKRIVEYTADKHSGFNAVVKTIKNGY</sequence>
<gene>
    <name evidence="4" type="ORF">ILUMI_25235</name>
</gene>
<dbReference type="GO" id="GO:0042302">
    <property type="term" value="F:structural constituent of cuticle"/>
    <property type="evidence" value="ECO:0007669"/>
    <property type="project" value="UniProtKB-UniRule"/>
</dbReference>
<dbReference type="Proteomes" id="UP000801492">
    <property type="component" value="Unassembled WGS sequence"/>
</dbReference>
<keyword evidence="1 2" id="KW-0193">Cuticle</keyword>
<organism evidence="4 5">
    <name type="scientific">Ignelater luminosus</name>
    <name type="common">Cucubano</name>
    <name type="synonym">Pyrophorus luminosus</name>
    <dbReference type="NCBI Taxonomy" id="2038154"/>
    <lineage>
        <taxon>Eukaryota</taxon>
        <taxon>Metazoa</taxon>
        <taxon>Ecdysozoa</taxon>
        <taxon>Arthropoda</taxon>
        <taxon>Hexapoda</taxon>
        <taxon>Insecta</taxon>
        <taxon>Pterygota</taxon>
        <taxon>Neoptera</taxon>
        <taxon>Endopterygota</taxon>
        <taxon>Coleoptera</taxon>
        <taxon>Polyphaga</taxon>
        <taxon>Elateriformia</taxon>
        <taxon>Elateroidea</taxon>
        <taxon>Elateridae</taxon>
        <taxon>Agrypninae</taxon>
        <taxon>Pyrophorini</taxon>
        <taxon>Ignelater</taxon>
    </lineage>
</organism>
<dbReference type="Pfam" id="PF00379">
    <property type="entry name" value="Chitin_bind_4"/>
    <property type="match status" value="1"/>
</dbReference>
<reference evidence="4" key="1">
    <citation type="submission" date="2019-08" db="EMBL/GenBank/DDBJ databases">
        <title>The genome of the North American firefly Photinus pyralis.</title>
        <authorList>
            <consortium name="Photinus pyralis genome working group"/>
            <person name="Fallon T.R."/>
            <person name="Sander Lower S.E."/>
            <person name="Weng J.-K."/>
        </authorList>
    </citation>
    <scope>NUCLEOTIDE SEQUENCE</scope>
    <source>
        <strain evidence="4">TRF0915ILg1</strain>
        <tissue evidence="4">Whole body</tissue>
    </source>
</reference>
<accession>A0A8K0C7R5</accession>
<feature type="signal peptide" evidence="3">
    <location>
        <begin position="1"/>
        <end position="17"/>
    </location>
</feature>
<evidence type="ECO:0000256" key="1">
    <source>
        <dbReference type="ARBA" id="ARBA00022460"/>
    </source>
</evidence>
<dbReference type="InterPro" id="IPR000618">
    <property type="entry name" value="Insect_cuticle"/>
</dbReference>
<dbReference type="AlphaFoldDB" id="A0A8K0C7R5"/>